<proteinExistence type="predicted"/>
<keyword evidence="1" id="KW-0472">Membrane</keyword>
<dbReference type="RefSeq" id="WP_309727123.1">
    <property type="nucleotide sequence ID" value="NZ_JAVDQA010000001.1"/>
</dbReference>
<feature type="transmembrane region" description="Helical" evidence="1">
    <location>
        <begin position="80"/>
        <end position="109"/>
    </location>
</feature>
<name>A0ABU1K3P6_9FLAO</name>
<evidence type="ECO:0000313" key="3">
    <source>
        <dbReference type="Proteomes" id="UP001257659"/>
    </source>
</evidence>
<keyword evidence="1" id="KW-1133">Transmembrane helix</keyword>
<feature type="transmembrane region" description="Helical" evidence="1">
    <location>
        <begin position="193"/>
        <end position="210"/>
    </location>
</feature>
<comment type="caution">
    <text evidence="2">The sequence shown here is derived from an EMBL/GenBank/DDBJ whole genome shotgun (WGS) entry which is preliminary data.</text>
</comment>
<evidence type="ECO:0000313" key="2">
    <source>
        <dbReference type="EMBL" id="MDR6300221.1"/>
    </source>
</evidence>
<feature type="transmembrane region" description="Helical" evidence="1">
    <location>
        <begin position="37"/>
        <end position="60"/>
    </location>
</feature>
<organism evidence="2 3">
    <name type="scientific">Mesonia maritima</name>
    <dbReference type="NCBI Taxonomy" id="1793873"/>
    <lineage>
        <taxon>Bacteria</taxon>
        <taxon>Pseudomonadati</taxon>
        <taxon>Bacteroidota</taxon>
        <taxon>Flavobacteriia</taxon>
        <taxon>Flavobacteriales</taxon>
        <taxon>Flavobacteriaceae</taxon>
        <taxon>Mesonia</taxon>
    </lineage>
</organism>
<dbReference type="EMBL" id="JAVDQA010000001">
    <property type="protein sequence ID" value="MDR6300221.1"/>
    <property type="molecule type" value="Genomic_DNA"/>
</dbReference>
<protein>
    <recommendedName>
        <fullName evidence="4">Glycerophosphoryl diester phosphodiesterase membrane domain-containing protein</fullName>
    </recommendedName>
</protein>
<evidence type="ECO:0000256" key="1">
    <source>
        <dbReference type="SAM" id="Phobius"/>
    </source>
</evidence>
<sequence length="251" mass="28557">MNLQEIEERINSAPSLEFGNIFDESTALFKKVWVQGLVIVLLSLLLMLPMYLATILPFAVLDFLQNPEMVRDEDISFLLLLPNILLLMFFVLYIMVVSFALQAAFFRICRNEDLVLVEVNNYFYYFKGKYISKIIVIGLASFGISLVAMMLCFFPLIYVSIPLSFFTIIFAFNPELSVSEIIKASFSLGNKKWLITFGLVIIASFLAQIIGMLLCFVGVFVTASFVHLPIYFVYKKVIGFNESSDKNFIGL</sequence>
<feature type="transmembrane region" description="Helical" evidence="1">
    <location>
        <begin position="130"/>
        <end position="150"/>
    </location>
</feature>
<keyword evidence="1" id="KW-0812">Transmembrane</keyword>
<evidence type="ECO:0008006" key="4">
    <source>
        <dbReference type="Google" id="ProtNLM"/>
    </source>
</evidence>
<dbReference type="Proteomes" id="UP001257659">
    <property type="component" value="Unassembled WGS sequence"/>
</dbReference>
<reference evidence="2 3" key="1">
    <citation type="submission" date="2023-07" db="EMBL/GenBank/DDBJ databases">
        <title>Genomic Encyclopedia of Type Strains, Phase IV (KMG-IV): sequencing the most valuable type-strain genomes for metagenomic binning, comparative biology and taxonomic classification.</title>
        <authorList>
            <person name="Goeker M."/>
        </authorList>
    </citation>
    <scope>NUCLEOTIDE SEQUENCE [LARGE SCALE GENOMIC DNA]</scope>
    <source>
        <strain evidence="2 3">DSM 102814</strain>
    </source>
</reference>
<accession>A0ABU1K3P6</accession>
<keyword evidence="3" id="KW-1185">Reference proteome</keyword>
<gene>
    <name evidence="2" type="ORF">GGR31_000837</name>
</gene>